<protein>
    <recommendedName>
        <fullName evidence="4">Protection of telomeres protein 1</fullName>
    </recommendedName>
</protein>
<evidence type="ECO:0000256" key="5">
    <source>
        <dbReference type="ARBA" id="ARBA00022454"/>
    </source>
</evidence>
<dbReference type="Gene3D" id="2.40.50.140">
    <property type="entry name" value="Nucleic acid-binding proteins"/>
    <property type="match status" value="2"/>
</dbReference>
<dbReference type="InterPro" id="IPR011564">
    <property type="entry name" value="Telomer_end-bd_POT1/Cdc13"/>
</dbReference>
<keyword evidence="6" id="KW-0779">Telomere</keyword>
<keyword evidence="7" id="KW-0238">DNA-binding</keyword>
<evidence type="ECO:0000256" key="4">
    <source>
        <dbReference type="ARBA" id="ARBA00015253"/>
    </source>
</evidence>
<dbReference type="PANTHER" id="PTHR14513:SF0">
    <property type="entry name" value="PROTECTION OF TELOMERES PROTEIN 1"/>
    <property type="match status" value="1"/>
</dbReference>
<dbReference type="CDD" id="cd04497">
    <property type="entry name" value="hPOT1_OB1_like"/>
    <property type="match status" value="1"/>
</dbReference>
<evidence type="ECO:0000256" key="2">
    <source>
        <dbReference type="ARBA" id="ARBA00004574"/>
    </source>
</evidence>
<dbReference type="FunFam" id="2.40.50.140:FF:000119">
    <property type="entry name" value="Protection of telomeres 1 homolog"/>
    <property type="match status" value="1"/>
</dbReference>
<gene>
    <name evidence="10" type="ORF">ACEWY4_010630</name>
</gene>
<keyword evidence="11" id="KW-1185">Reference proteome</keyword>
<evidence type="ECO:0000256" key="8">
    <source>
        <dbReference type="ARBA" id="ARBA00023242"/>
    </source>
</evidence>
<dbReference type="InterPro" id="IPR012340">
    <property type="entry name" value="NA-bd_OB-fold"/>
</dbReference>
<evidence type="ECO:0000259" key="9">
    <source>
        <dbReference type="SMART" id="SM00976"/>
    </source>
</evidence>
<dbReference type="Pfam" id="PF16686">
    <property type="entry name" value="POT1PC"/>
    <property type="match status" value="1"/>
</dbReference>
<dbReference type="SUPFAM" id="SSF50249">
    <property type="entry name" value="Nucleic acid-binding proteins"/>
    <property type="match status" value="2"/>
</dbReference>
<feature type="domain" description="Telomeric single stranded DNA binding POT1/Cdc13" evidence="9">
    <location>
        <begin position="154"/>
        <end position="284"/>
    </location>
</feature>
<evidence type="ECO:0000256" key="7">
    <source>
        <dbReference type="ARBA" id="ARBA00023125"/>
    </source>
</evidence>
<dbReference type="GO" id="GO:0005634">
    <property type="term" value="C:nucleus"/>
    <property type="evidence" value="ECO:0007669"/>
    <property type="project" value="UniProtKB-SubCell"/>
</dbReference>
<name>A0ABD1K322_9TELE</name>
<evidence type="ECO:0000256" key="1">
    <source>
        <dbReference type="ARBA" id="ARBA00004123"/>
    </source>
</evidence>
<comment type="similarity">
    <text evidence="3">Belongs to the telombin family.</text>
</comment>
<accession>A0ABD1K322</accession>
<dbReference type="InterPro" id="IPR048953">
    <property type="entry name" value="POT1_C_insert"/>
</dbReference>
<dbReference type="Pfam" id="PF21375">
    <property type="entry name" value="POT1_C_insert"/>
    <property type="match status" value="1"/>
</dbReference>
<evidence type="ECO:0000256" key="6">
    <source>
        <dbReference type="ARBA" id="ARBA00022895"/>
    </source>
</evidence>
<dbReference type="EMBL" id="JBHFQA010000009">
    <property type="protein sequence ID" value="KAL2093318.1"/>
    <property type="molecule type" value="Genomic_DNA"/>
</dbReference>
<dbReference type="Proteomes" id="UP001591681">
    <property type="component" value="Unassembled WGS sequence"/>
</dbReference>
<dbReference type="Pfam" id="PF02765">
    <property type="entry name" value="POT1"/>
    <property type="match status" value="1"/>
</dbReference>
<dbReference type="PANTHER" id="PTHR14513">
    <property type="entry name" value="PROTECTION OF TELOMERES 1"/>
    <property type="match status" value="1"/>
</dbReference>
<evidence type="ECO:0000313" key="10">
    <source>
        <dbReference type="EMBL" id="KAL2093318.1"/>
    </source>
</evidence>
<dbReference type="AlphaFoldDB" id="A0ABD1K322"/>
<sequence length="757" mass="82497">MPIHIIQDPLQDIPKTLQNIPIPTLTEKSDCAGKYVKGKVVFKGPLVSRGDHLNYILKIVIQEDAPQQSKASNYTSINVMLFGGLAKDFSHHAIQGDTVVPSGFTVSPSPTFKKDGQHPCSLHLDGDKACVYVLQASAPAEKKSGVNSTPKYTYVPLKELKLGSVVNVYAVVTFFKVPYPSKGTDYCSTLKLADQSGATVVCTVFSKNQDNQPKIFKTGDVIRLHRVKAYPFEGSIALVTSWGWSAVTFDGTVGTPVVPRTNSKSFHFGEEDRRAVTELREWAANVPPEGSSVPLSAVKPKQFFNLTCQLLAKATMDSTCTLLKVWDGSRCGYPLLTVPVEEGALEGGSPAVTEGQNLIANVLVYDNHVEVAQALKPGAFLCINNLHAVAQPGTSELSFHLHGGASYSRGICVLPLHSPEVSKLKSALQACAEQMEDDMNTCLGDMSSLTQLHATNGGPETSSSVRKCTHSLPQVSLAQVKSSPPPQFVHVRAQLSSYQPRRLYQCLKLFCSQCKAIEDVPDAESLRERFEAAAKDSMPCRVPWAVTVATDTDDAGRKIALHVSSTECPADRHSRLVFVQGATFQEMCRLSSEHEYMLPVRSSAGELALLDSTVPFLFRGKRHFYGCQQCSKGKVVKSPAVTTEVWNERNISEALGVQLMQHVAVMKLQLDDGTATLDTLLFEGSEDFFGVSADGMAYSQEAQDSVQQTMDMLLPADSSTLQRPWLDLCLCLYAAGENGETQVQIVNTHIRKHPIAE</sequence>
<dbReference type="GO" id="GO:0000781">
    <property type="term" value="C:chromosome, telomeric region"/>
    <property type="evidence" value="ECO:0007669"/>
    <property type="project" value="UniProtKB-SubCell"/>
</dbReference>
<organism evidence="10 11">
    <name type="scientific">Coilia grayii</name>
    <name type="common">Gray's grenadier anchovy</name>
    <dbReference type="NCBI Taxonomy" id="363190"/>
    <lineage>
        <taxon>Eukaryota</taxon>
        <taxon>Metazoa</taxon>
        <taxon>Chordata</taxon>
        <taxon>Craniata</taxon>
        <taxon>Vertebrata</taxon>
        <taxon>Euteleostomi</taxon>
        <taxon>Actinopterygii</taxon>
        <taxon>Neopterygii</taxon>
        <taxon>Teleostei</taxon>
        <taxon>Clupei</taxon>
        <taxon>Clupeiformes</taxon>
        <taxon>Clupeoidei</taxon>
        <taxon>Engraulidae</taxon>
        <taxon>Coilinae</taxon>
        <taxon>Coilia</taxon>
    </lineage>
</organism>
<evidence type="ECO:0000313" key="11">
    <source>
        <dbReference type="Proteomes" id="UP001591681"/>
    </source>
</evidence>
<comment type="subcellular location">
    <subcellularLocation>
        <location evidence="2">Chromosome</location>
        <location evidence="2">Telomere</location>
    </subcellularLocation>
    <subcellularLocation>
        <location evidence="1">Nucleus</location>
    </subcellularLocation>
</comment>
<dbReference type="GO" id="GO:0003677">
    <property type="term" value="F:DNA binding"/>
    <property type="evidence" value="ECO:0007669"/>
    <property type="project" value="UniProtKB-KW"/>
</dbReference>
<dbReference type="InterPro" id="IPR028389">
    <property type="entry name" value="POT1"/>
</dbReference>
<evidence type="ECO:0000256" key="3">
    <source>
        <dbReference type="ARBA" id="ARBA00008442"/>
    </source>
</evidence>
<reference evidence="10 11" key="1">
    <citation type="submission" date="2024-09" db="EMBL/GenBank/DDBJ databases">
        <title>A chromosome-level genome assembly of Gray's grenadier anchovy, Coilia grayii.</title>
        <authorList>
            <person name="Fu Z."/>
        </authorList>
    </citation>
    <scope>NUCLEOTIDE SEQUENCE [LARGE SCALE GENOMIC DNA]</scope>
    <source>
        <strain evidence="10">G4</strain>
        <tissue evidence="10">Muscle</tissue>
    </source>
</reference>
<proteinExistence type="inferred from homology"/>
<dbReference type="InterPro" id="IPR032042">
    <property type="entry name" value="POT1PC"/>
</dbReference>
<keyword evidence="8" id="KW-0539">Nucleus</keyword>
<keyword evidence="5" id="KW-0158">Chromosome</keyword>
<comment type="caution">
    <text evidence="10">The sequence shown here is derived from an EMBL/GenBank/DDBJ whole genome shotgun (WGS) entry which is preliminary data.</text>
</comment>
<dbReference type="SMART" id="SM00976">
    <property type="entry name" value="Telo_bind"/>
    <property type="match status" value="1"/>
</dbReference>